<keyword evidence="5" id="KW-0508">mRNA splicing</keyword>
<evidence type="ECO:0000313" key="9">
    <source>
        <dbReference type="EMBL" id="KAA0163927.1"/>
    </source>
</evidence>
<dbReference type="PANTHER" id="PTHR23142">
    <property type="entry name" value="PRE-MRNA-SPLICING FACTOR 38A-RELATED"/>
    <property type="match status" value="1"/>
</dbReference>
<evidence type="ECO:0000256" key="1">
    <source>
        <dbReference type="ARBA" id="ARBA00004123"/>
    </source>
</evidence>
<dbReference type="AlphaFoldDB" id="A0A5A8DH06"/>
<dbReference type="PROSITE" id="PS50304">
    <property type="entry name" value="TUDOR"/>
    <property type="match status" value="1"/>
</dbReference>
<feature type="compositionally biased region" description="Basic and acidic residues" evidence="7">
    <location>
        <begin position="494"/>
        <end position="575"/>
    </location>
</feature>
<evidence type="ECO:0000256" key="6">
    <source>
        <dbReference type="ARBA" id="ARBA00023242"/>
    </source>
</evidence>
<dbReference type="Proteomes" id="UP000324907">
    <property type="component" value="Unassembled WGS sequence"/>
</dbReference>
<protein>
    <recommendedName>
        <fullName evidence="8">Tudor domain-containing protein</fullName>
    </recommendedName>
</protein>
<evidence type="ECO:0000256" key="5">
    <source>
        <dbReference type="ARBA" id="ARBA00023187"/>
    </source>
</evidence>
<accession>A0A5A8DH06</accession>
<dbReference type="EMBL" id="VLTL01000061">
    <property type="protein sequence ID" value="KAA0163927.1"/>
    <property type="molecule type" value="Genomic_DNA"/>
</dbReference>
<evidence type="ECO:0000259" key="8">
    <source>
        <dbReference type="PROSITE" id="PS50304"/>
    </source>
</evidence>
<dbReference type="GO" id="GO:0006397">
    <property type="term" value="P:mRNA processing"/>
    <property type="evidence" value="ECO:0007669"/>
    <property type="project" value="UniProtKB-KW"/>
</dbReference>
<dbReference type="GO" id="GO:0008380">
    <property type="term" value="P:RNA splicing"/>
    <property type="evidence" value="ECO:0007669"/>
    <property type="project" value="UniProtKB-KW"/>
</dbReference>
<evidence type="ECO:0000256" key="2">
    <source>
        <dbReference type="ARBA" id="ARBA00006164"/>
    </source>
</evidence>
<dbReference type="Pfam" id="PF03371">
    <property type="entry name" value="PRP38"/>
    <property type="match status" value="1"/>
</dbReference>
<proteinExistence type="inferred from homology"/>
<feature type="region of interest" description="Disordered" evidence="7">
    <location>
        <begin position="357"/>
        <end position="632"/>
    </location>
</feature>
<dbReference type="GO" id="GO:0005681">
    <property type="term" value="C:spliceosomal complex"/>
    <property type="evidence" value="ECO:0007669"/>
    <property type="project" value="UniProtKB-KW"/>
</dbReference>
<organism evidence="9 10">
    <name type="scientific">Cafeteria roenbergensis</name>
    <name type="common">Marine flagellate</name>
    <dbReference type="NCBI Taxonomy" id="33653"/>
    <lineage>
        <taxon>Eukaryota</taxon>
        <taxon>Sar</taxon>
        <taxon>Stramenopiles</taxon>
        <taxon>Bigyra</taxon>
        <taxon>Opalozoa</taxon>
        <taxon>Bicosoecida</taxon>
        <taxon>Cafeteriaceae</taxon>
        <taxon>Cafeteria</taxon>
    </lineage>
</organism>
<comment type="similarity">
    <text evidence="2">Belongs to the PRP38 family.</text>
</comment>
<sequence length="632" mass="65807">MSRSSEAHRERILEQKGLLGKVPTEIARMRHDEFAEPAAPGAEADALEHHGTPDTLNLDAIMAQRVGKAPTTVRIIRLPTVRAVVAEAAPLVDYLEPFAPGSRTEPSPVLSLILKLALFRLSKEQLMGLLARSSAPLVRGAALLYARLLLPPSDLWQWIGKWVEDGTSVQIEPRGPPGTVGEVARELLEATSFRGLRLPRIPIPLARELRAHLLVMEASRPLVEFNRSHPDALAPGKEVMAVSSDDSAWHPARLLEPARGPDLGHHLEGQAWWVVFPEYGNNDVCGLGEIRVLPGQGVPSPDEAGVPLPPTVEEATEAARAADRDGAAASGKAYARGVKSFSQSLVEVQDIAVRSGAAAASSRGAGRCDEDRRGAAAVRPRGHDDLDGGARRRKRVRPAAEGPPAGRAGGGSGYDDRRASGGGGYDDRRAGGGGGYDDRRAGGGGGYDDRRAGGGGGYDDRRGGYGGGGYDDRRGGYGGGGYDDRRGGYGGGGYDDRRAGGGGGYDDRRAGGGGGYDDRRAGGGGGYDDRRAGGGGGYDDRRAGGGGGYDDRRAGGGGGYDDRRAGGGGYDDRRGGYGGGGYDDRRGGYGGGGYDDRRAGGGGGYDDRRAGGGGYDDRRGGYGGGGYDDRRA</sequence>
<evidence type="ECO:0000313" key="10">
    <source>
        <dbReference type="Proteomes" id="UP000324907"/>
    </source>
</evidence>
<keyword evidence="4" id="KW-0747">Spliceosome</keyword>
<feature type="compositionally biased region" description="Basic and acidic residues" evidence="7">
    <location>
        <begin position="414"/>
        <end position="463"/>
    </location>
</feature>
<dbReference type="InterPro" id="IPR005037">
    <property type="entry name" value="PRP38"/>
</dbReference>
<comment type="caution">
    <text evidence="9">The sequence shown here is derived from an EMBL/GenBank/DDBJ whole genome shotgun (WGS) entry which is preliminary data.</text>
</comment>
<evidence type="ECO:0000256" key="4">
    <source>
        <dbReference type="ARBA" id="ARBA00022728"/>
    </source>
</evidence>
<keyword evidence="6" id="KW-0539">Nucleus</keyword>
<reference evidence="9 10" key="1">
    <citation type="submission" date="2019-07" db="EMBL/GenBank/DDBJ databases">
        <title>Genomes of Cafeteria roenbergensis.</title>
        <authorList>
            <person name="Fischer M.G."/>
            <person name="Hackl T."/>
            <person name="Roman M."/>
        </authorList>
    </citation>
    <scope>NUCLEOTIDE SEQUENCE [LARGE SCALE GENOMIC DNA]</scope>
    <source>
        <strain evidence="9 10">RCC970-E3</strain>
    </source>
</reference>
<feature type="compositionally biased region" description="Basic and acidic residues" evidence="7">
    <location>
        <begin position="381"/>
        <end position="390"/>
    </location>
</feature>
<evidence type="ECO:0000256" key="3">
    <source>
        <dbReference type="ARBA" id="ARBA00022664"/>
    </source>
</evidence>
<evidence type="ECO:0000256" key="7">
    <source>
        <dbReference type="SAM" id="MobiDB-lite"/>
    </source>
</evidence>
<feature type="domain" description="Tudor" evidence="8">
    <location>
        <begin position="232"/>
        <end position="300"/>
    </location>
</feature>
<keyword evidence="3" id="KW-0507">mRNA processing</keyword>
<gene>
    <name evidence="9" type="ORF">FNF28_04033</name>
</gene>
<comment type="subcellular location">
    <subcellularLocation>
        <location evidence="1">Nucleus</location>
    </subcellularLocation>
</comment>
<dbReference type="InterPro" id="IPR002999">
    <property type="entry name" value="Tudor"/>
</dbReference>
<feature type="compositionally biased region" description="Basic and acidic residues" evidence="7">
    <location>
        <begin position="594"/>
        <end position="620"/>
    </location>
</feature>
<name>A0A5A8DH06_CAFRO</name>